<name>X1JC02_9ZZZZ</name>
<feature type="non-terminal residue" evidence="1">
    <location>
        <position position="51"/>
    </location>
</feature>
<evidence type="ECO:0000313" key="1">
    <source>
        <dbReference type="EMBL" id="GAH91482.1"/>
    </source>
</evidence>
<dbReference type="EMBL" id="BARU01046570">
    <property type="protein sequence ID" value="GAH91482.1"/>
    <property type="molecule type" value="Genomic_DNA"/>
</dbReference>
<gene>
    <name evidence="1" type="ORF">S03H2_70189</name>
</gene>
<dbReference type="AlphaFoldDB" id="X1JC02"/>
<protein>
    <submittedName>
        <fullName evidence="1">Uncharacterized protein</fullName>
    </submittedName>
</protein>
<sequence length="51" mass="6058">MMNCVRMLQMIQQNLYDVYNTVINSISERKYVGMCTRSSHKANTRQLFLRA</sequence>
<comment type="caution">
    <text evidence="1">The sequence shown here is derived from an EMBL/GenBank/DDBJ whole genome shotgun (WGS) entry which is preliminary data.</text>
</comment>
<accession>X1JC02</accession>
<proteinExistence type="predicted"/>
<reference evidence="1" key="1">
    <citation type="journal article" date="2014" name="Front. Microbiol.">
        <title>High frequency of phylogenetically diverse reductive dehalogenase-homologous genes in deep subseafloor sedimentary metagenomes.</title>
        <authorList>
            <person name="Kawai M."/>
            <person name="Futagami T."/>
            <person name="Toyoda A."/>
            <person name="Takaki Y."/>
            <person name="Nishi S."/>
            <person name="Hori S."/>
            <person name="Arai W."/>
            <person name="Tsubouchi T."/>
            <person name="Morono Y."/>
            <person name="Uchiyama I."/>
            <person name="Ito T."/>
            <person name="Fujiyama A."/>
            <person name="Inagaki F."/>
            <person name="Takami H."/>
        </authorList>
    </citation>
    <scope>NUCLEOTIDE SEQUENCE</scope>
    <source>
        <strain evidence="1">Expedition CK06-06</strain>
    </source>
</reference>
<organism evidence="1">
    <name type="scientific">marine sediment metagenome</name>
    <dbReference type="NCBI Taxonomy" id="412755"/>
    <lineage>
        <taxon>unclassified sequences</taxon>
        <taxon>metagenomes</taxon>
        <taxon>ecological metagenomes</taxon>
    </lineage>
</organism>